<evidence type="ECO:0000256" key="4">
    <source>
        <dbReference type="ARBA" id="ARBA00022989"/>
    </source>
</evidence>
<dbReference type="GO" id="GO:0012505">
    <property type="term" value="C:endomembrane system"/>
    <property type="evidence" value="ECO:0007669"/>
    <property type="project" value="UniProtKB-SubCell"/>
</dbReference>
<dbReference type="GO" id="GO:0016020">
    <property type="term" value="C:membrane"/>
    <property type="evidence" value="ECO:0007669"/>
    <property type="project" value="InterPro"/>
</dbReference>
<evidence type="ECO:0000256" key="1">
    <source>
        <dbReference type="ARBA" id="ARBA00004127"/>
    </source>
</evidence>
<reference evidence="7 8" key="1">
    <citation type="submission" date="2022-05" db="EMBL/GenBank/DDBJ databases">
        <authorList>
            <consortium name="Genoscope - CEA"/>
            <person name="William W."/>
        </authorList>
    </citation>
    <scope>NUCLEOTIDE SEQUENCE [LARGE SCALE GENOMIC DNA]</scope>
</reference>
<dbReference type="EMBL" id="CALNXJ010000037">
    <property type="protein sequence ID" value="CAH3143155.1"/>
    <property type="molecule type" value="Genomic_DNA"/>
</dbReference>
<dbReference type="Pfam" id="PF10233">
    <property type="entry name" value="Cg6151-P"/>
    <property type="match status" value="1"/>
</dbReference>
<comment type="subcellular location">
    <subcellularLocation>
        <location evidence="1">Endomembrane system</location>
        <topology evidence="1">Multi-pass membrane protein</topology>
    </subcellularLocation>
</comment>
<dbReference type="SMART" id="SM01077">
    <property type="entry name" value="Cg6151-P"/>
    <property type="match status" value="1"/>
</dbReference>
<feature type="transmembrane region" description="Helical" evidence="6">
    <location>
        <begin position="52"/>
        <end position="78"/>
    </location>
</feature>
<dbReference type="InterPro" id="IPR019365">
    <property type="entry name" value="TVP18/Ca-channel_flower"/>
</dbReference>
<dbReference type="PANTHER" id="PTHR13314">
    <property type="entry name" value="CALCIUM CHANNEL FLOWER HOMOLOG"/>
    <property type="match status" value="1"/>
</dbReference>
<keyword evidence="4 6" id="KW-1133">Transmembrane helix</keyword>
<gene>
    <name evidence="7" type="ORF">PMEA_00020461</name>
</gene>
<evidence type="ECO:0000313" key="8">
    <source>
        <dbReference type="Proteomes" id="UP001159428"/>
    </source>
</evidence>
<feature type="transmembrane region" description="Helical" evidence="6">
    <location>
        <begin position="113"/>
        <end position="132"/>
    </location>
</feature>
<dbReference type="Proteomes" id="UP001159428">
    <property type="component" value="Unassembled WGS sequence"/>
</dbReference>
<comment type="caution">
    <text evidence="7">The sequence shown here is derived from an EMBL/GenBank/DDBJ whole genome shotgun (WGS) entry which is preliminary data.</text>
</comment>
<accession>A0AAU9XC43</accession>
<evidence type="ECO:0000256" key="5">
    <source>
        <dbReference type="ARBA" id="ARBA00023136"/>
    </source>
</evidence>
<sequence length="169" mass="18758">MYLYFAFRSESCFWAEHFIDNLRVLSCYCLSGSAALGFFVLFTLSATCLGMGIYMIMMGAVILAFEAPMCCQYVPALVTMSNWIESHFRFWMRGCLYFLLALLPIIFCLEVSTFVGCGSVMITAALYGVLAIGKKGADVSKTTNSEDIEMKTNLVDKKGDPNYVEEAGP</sequence>
<keyword evidence="3 6" id="KW-0812">Transmembrane</keyword>
<evidence type="ECO:0000256" key="6">
    <source>
        <dbReference type="SAM" id="Phobius"/>
    </source>
</evidence>
<evidence type="ECO:0000313" key="7">
    <source>
        <dbReference type="EMBL" id="CAH3143155.1"/>
    </source>
</evidence>
<keyword evidence="5 6" id="KW-0472">Membrane</keyword>
<dbReference type="GO" id="GO:0016192">
    <property type="term" value="P:vesicle-mediated transport"/>
    <property type="evidence" value="ECO:0007669"/>
    <property type="project" value="TreeGrafter"/>
</dbReference>
<dbReference type="AlphaFoldDB" id="A0AAU9XC43"/>
<keyword evidence="8" id="KW-1185">Reference proteome</keyword>
<name>A0AAU9XC43_9CNID</name>
<protein>
    <recommendedName>
        <fullName evidence="9">Calcium channel flower</fullName>
    </recommendedName>
</protein>
<proteinExistence type="inferred from homology"/>
<comment type="similarity">
    <text evidence="2">Belongs to the calcium channel flower family.</text>
</comment>
<evidence type="ECO:0008006" key="9">
    <source>
        <dbReference type="Google" id="ProtNLM"/>
    </source>
</evidence>
<evidence type="ECO:0000256" key="2">
    <source>
        <dbReference type="ARBA" id="ARBA00010023"/>
    </source>
</evidence>
<feature type="transmembrane region" description="Helical" evidence="6">
    <location>
        <begin position="25"/>
        <end position="46"/>
    </location>
</feature>
<evidence type="ECO:0000256" key="3">
    <source>
        <dbReference type="ARBA" id="ARBA00022692"/>
    </source>
</evidence>
<organism evidence="7 8">
    <name type="scientific">Pocillopora meandrina</name>
    <dbReference type="NCBI Taxonomy" id="46732"/>
    <lineage>
        <taxon>Eukaryota</taxon>
        <taxon>Metazoa</taxon>
        <taxon>Cnidaria</taxon>
        <taxon>Anthozoa</taxon>
        <taxon>Hexacorallia</taxon>
        <taxon>Scleractinia</taxon>
        <taxon>Astrocoeniina</taxon>
        <taxon>Pocilloporidae</taxon>
        <taxon>Pocillopora</taxon>
    </lineage>
</organism>
<feature type="transmembrane region" description="Helical" evidence="6">
    <location>
        <begin position="90"/>
        <end position="107"/>
    </location>
</feature>
<dbReference type="PANTHER" id="PTHR13314:SF2">
    <property type="entry name" value="CALCIUM CHANNEL FLOWER HOMOLOG"/>
    <property type="match status" value="1"/>
</dbReference>